<dbReference type="Gene3D" id="3.40.50.1820">
    <property type="entry name" value="alpha/beta hydrolase"/>
    <property type="match status" value="1"/>
</dbReference>
<keyword evidence="1 3" id="KW-0378">Hydrolase</keyword>
<proteinExistence type="predicted"/>
<reference evidence="3 4" key="1">
    <citation type="submission" date="2017-07" db="EMBL/GenBank/DDBJ databases">
        <title>Draft Genome Sequences of Select Purple Nonsulfur Bacteria.</title>
        <authorList>
            <person name="Lasarre B."/>
            <person name="Mckinlay J.B."/>
        </authorList>
    </citation>
    <scope>NUCLEOTIDE SEQUENCE [LARGE SCALE GENOMIC DNA]</scope>
    <source>
        <strain evidence="3 4">DSM 5909</strain>
    </source>
</reference>
<dbReference type="GO" id="GO:0016787">
    <property type="term" value="F:hydrolase activity"/>
    <property type="evidence" value="ECO:0007669"/>
    <property type="project" value="UniProtKB-KW"/>
</dbReference>
<name>A0A327L208_9BRAD</name>
<evidence type="ECO:0000256" key="1">
    <source>
        <dbReference type="ARBA" id="ARBA00022801"/>
    </source>
</evidence>
<dbReference type="PANTHER" id="PTHR43798:SF31">
    <property type="entry name" value="AB HYDROLASE SUPERFAMILY PROTEIN YCLE"/>
    <property type="match status" value="1"/>
</dbReference>
<comment type="caution">
    <text evidence="3">The sequence shown here is derived from an EMBL/GenBank/DDBJ whole genome shotgun (WGS) entry which is preliminary data.</text>
</comment>
<feature type="domain" description="AB hydrolase-1" evidence="2">
    <location>
        <begin position="23"/>
        <end position="264"/>
    </location>
</feature>
<dbReference type="InterPro" id="IPR029058">
    <property type="entry name" value="AB_hydrolase_fold"/>
</dbReference>
<organism evidence="3 4">
    <name type="scientific">Rhodoplanes roseus</name>
    <dbReference type="NCBI Taxonomy" id="29409"/>
    <lineage>
        <taxon>Bacteria</taxon>
        <taxon>Pseudomonadati</taxon>
        <taxon>Pseudomonadota</taxon>
        <taxon>Alphaproteobacteria</taxon>
        <taxon>Hyphomicrobiales</taxon>
        <taxon>Nitrobacteraceae</taxon>
        <taxon>Rhodoplanes</taxon>
    </lineage>
</organism>
<gene>
    <name evidence="3" type="ORF">CH341_08920</name>
</gene>
<accession>A0A327L208</accession>
<dbReference type="Pfam" id="PF12697">
    <property type="entry name" value="Abhydrolase_6"/>
    <property type="match status" value="1"/>
</dbReference>
<evidence type="ECO:0000313" key="4">
    <source>
        <dbReference type="Proteomes" id="UP000249130"/>
    </source>
</evidence>
<protein>
    <submittedName>
        <fullName evidence="3">Alpha/beta hydrolase</fullName>
    </submittedName>
</protein>
<dbReference type="InterPro" id="IPR050266">
    <property type="entry name" value="AB_hydrolase_sf"/>
</dbReference>
<sequence length="293" mass="32062">MGYVQASDGVKLFYEEAGSGTPIVFVHEFGGDHRSWEPQMRFFARRYRCITFAARGYPPSDVPEDLDSYSQARATADIADVVTGLGLGKAHIVGLSMGGFATVHFGLDHADKALSLLVAGAGYGAEKQHEAYFKGVSENVAKNFLEQGSKKFAETYALGASRVQFQNKDPRGWREFADQLGQHSEIGAANTMRGVQARRPSLYDLEGRLRQMPVPTLVVSGDEDDHCLQPALYMKRVIPACGLLILPKTGHTINLEEPAAFNAALAEFLAMVEAGKWLPRDPRADPGQVMRTD</sequence>
<evidence type="ECO:0000259" key="2">
    <source>
        <dbReference type="Pfam" id="PF12697"/>
    </source>
</evidence>
<dbReference type="OrthoDB" id="9804723at2"/>
<dbReference type="SUPFAM" id="SSF53474">
    <property type="entry name" value="alpha/beta-Hydrolases"/>
    <property type="match status" value="1"/>
</dbReference>
<dbReference type="AlphaFoldDB" id="A0A327L208"/>
<dbReference type="PANTHER" id="PTHR43798">
    <property type="entry name" value="MONOACYLGLYCEROL LIPASE"/>
    <property type="match status" value="1"/>
</dbReference>
<keyword evidence="4" id="KW-1185">Reference proteome</keyword>
<dbReference type="InterPro" id="IPR000073">
    <property type="entry name" value="AB_hydrolase_1"/>
</dbReference>
<dbReference type="Proteomes" id="UP000249130">
    <property type="component" value="Unassembled WGS sequence"/>
</dbReference>
<evidence type="ECO:0000313" key="3">
    <source>
        <dbReference type="EMBL" id="RAI44491.1"/>
    </source>
</evidence>
<dbReference type="EMBL" id="NPEX01000043">
    <property type="protein sequence ID" value="RAI44491.1"/>
    <property type="molecule type" value="Genomic_DNA"/>
</dbReference>
<dbReference type="RefSeq" id="WP_111418694.1">
    <property type="nucleotide sequence ID" value="NZ_NPEX01000043.1"/>
</dbReference>
<dbReference type="GO" id="GO:0016020">
    <property type="term" value="C:membrane"/>
    <property type="evidence" value="ECO:0007669"/>
    <property type="project" value="TreeGrafter"/>
</dbReference>